<organism evidence="1 2">
    <name type="scientific">Tritrichomonas musculus</name>
    <dbReference type="NCBI Taxonomy" id="1915356"/>
    <lineage>
        <taxon>Eukaryota</taxon>
        <taxon>Metamonada</taxon>
        <taxon>Parabasalia</taxon>
        <taxon>Tritrichomonadida</taxon>
        <taxon>Tritrichomonadidae</taxon>
        <taxon>Tritrichomonas</taxon>
    </lineage>
</organism>
<sequence>MLEARSATRMAPKVIVCEFTGTEDEVNAYEIQPLDLGVFSIVRRFESNFRSNSQLSYQTNQILKIQQTLSQAASIQNCIQAFHAAGVVICHTVVNGEVYQHIEFDVRCCSHIRSYQIPYIQGLIDNQKELTPNQQYIYQSYYNPENNQQNVRISLPVFKNLRNDT</sequence>
<evidence type="ECO:0000313" key="1">
    <source>
        <dbReference type="EMBL" id="KAK8865544.1"/>
    </source>
</evidence>
<evidence type="ECO:0008006" key="3">
    <source>
        <dbReference type="Google" id="ProtNLM"/>
    </source>
</evidence>
<proteinExistence type="predicted"/>
<name>A0ABR2IML7_9EUKA</name>
<accession>A0ABR2IML7</accession>
<dbReference type="Proteomes" id="UP001470230">
    <property type="component" value="Unassembled WGS sequence"/>
</dbReference>
<keyword evidence="2" id="KW-1185">Reference proteome</keyword>
<evidence type="ECO:0000313" key="2">
    <source>
        <dbReference type="Proteomes" id="UP001470230"/>
    </source>
</evidence>
<gene>
    <name evidence="1" type="ORF">M9Y10_011100</name>
</gene>
<reference evidence="1 2" key="1">
    <citation type="submission" date="2024-04" db="EMBL/GenBank/DDBJ databases">
        <title>Tritrichomonas musculus Genome.</title>
        <authorList>
            <person name="Alves-Ferreira E."/>
            <person name="Grigg M."/>
            <person name="Lorenzi H."/>
            <person name="Galac M."/>
        </authorList>
    </citation>
    <scope>NUCLEOTIDE SEQUENCE [LARGE SCALE GENOMIC DNA]</scope>
    <source>
        <strain evidence="1 2">EAF2021</strain>
    </source>
</reference>
<comment type="caution">
    <text evidence="1">The sequence shown here is derived from an EMBL/GenBank/DDBJ whole genome shotgun (WGS) entry which is preliminary data.</text>
</comment>
<protein>
    <recommendedName>
        <fullName evidence="3">Protein kinase domain-containing protein</fullName>
    </recommendedName>
</protein>
<dbReference type="EMBL" id="JAPFFF010000016">
    <property type="protein sequence ID" value="KAK8865544.1"/>
    <property type="molecule type" value="Genomic_DNA"/>
</dbReference>